<keyword evidence="1" id="KW-0732">Signal</keyword>
<dbReference type="AlphaFoldDB" id="A0A845F9T2"/>
<evidence type="ECO:0000313" key="3">
    <source>
        <dbReference type="Proteomes" id="UP000450457"/>
    </source>
</evidence>
<dbReference type="RefSeq" id="WP_160912250.1">
    <property type="nucleotide sequence ID" value="NZ_WMFA01000002.1"/>
</dbReference>
<accession>A0A845F9T2</accession>
<proteinExistence type="predicted"/>
<dbReference type="GeneID" id="78006559"/>
<organism evidence="2 3">
    <name type="scientific">Halobacillus litoralis</name>
    <dbReference type="NCBI Taxonomy" id="45668"/>
    <lineage>
        <taxon>Bacteria</taxon>
        <taxon>Bacillati</taxon>
        <taxon>Bacillota</taxon>
        <taxon>Bacilli</taxon>
        <taxon>Bacillales</taxon>
        <taxon>Bacillaceae</taxon>
        <taxon>Halobacillus</taxon>
    </lineage>
</organism>
<comment type="caution">
    <text evidence="2">The sequence shown here is derived from an EMBL/GenBank/DDBJ whole genome shotgun (WGS) entry which is preliminary data.</text>
</comment>
<dbReference type="Proteomes" id="UP000450457">
    <property type="component" value="Unassembled WGS sequence"/>
</dbReference>
<evidence type="ECO:0000313" key="2">
    <source>
        <dbReference type="EMBL" id="MYL70415.1"/>
    </source>
</evidence>
<feature type="signal peptide" evidence="1">
    <location>
        <begin position="1"/>
        <end position="19"/>
    </location>
</feature>
<dbReference type="PROSITE" id="PS51257">
    <property type="entry name" value="PROKAR_LIPOPROTEIN"/>
    <property type="match status" value="1"/>
</dbReference>
<reference evidence="2 3" key="1">
    <citation type="submission" date="2019-11" db="EMBL/GenBank/DDBJ databases">
        <title>Genome sequences of 17 halophilic strains isolated from different environments.</title>
        <authorList>
            <person name="Furrow R.E."/>
        </authorList>
    </citation>
    <scope>NUCLEOTIDE SEQUENCE [LARGE SCALE GENOMIC DNA]</scope>
    <source>
        <strain evidence="2 3">SL-4</strain>
    </source>
</reference>
<sequence length="202" mass="22299">MNRLLLLIGLCILTGCAMAEGTDPFIKANPDSEYETTYKELGIGQIHDFHFTLPNADERWVRVWMEGYKNGEKINEPLAELSYGQSPGQDEEGHLGIGIIRGGGDGAMLHVYAPGVSLIPRESPLPLNETGISTWEHAVDEEGVNLVLGEEVLLGAYRQSTSGSIQTFDLQDNEQVKQMIHDDTVVLLLKMKVGTSEEQMKE</sequence>
<dbReference type="OrthoDB" id="2716638at2"/>
<name>A0A845F9T2_9BACI</name>
<gene>
    <name evidence="2" type="ORF">GLW00_06130</name>
</gene>
<feature type="chain" id="PRO_5033049922" evidence="1">
    <location>
        <begin position="20"/>
        <end position="202"/>
    </location>
</feature>
<evidence type="ECO:0000256" key="1">
    <source>
        <dbReference type="SAM" id="SignalP"/>
    </source>
</evidence>
<protein>
    <submittedName>
        <fullName evidence="2">Uncharacterized protein</fullName>
    </submittedName>
</protein>
<dbReference type="EMBL" id="WMFA01000002">
    <property type="protein sequence ID" value="MYL70415.1"/>
    <property type="molecule type" value="Genomic_DNA"/>
</dbReference>